<keyword evidence="2" id="KW-0677">Repeat</keyword>
<keyword evidence="3 5" id="KW-0129">CBS domain</keyword>
<dbReference type="PANTHER" id="PTHR42745:SF1">
    <property type="entry name" value="ARABINOSE 5-PHOSPHATE ISOMERASE KDSD"/>
    <property type="match status" value="1"/>
</dbReference>
<dbReference type="PROSITE" id="PS51371">
    <property type="entry name" value="CBS"/>
    <property type="match status" value="2"/>
</dbReference>
<evidence type="ECO:0000259" key="6">
    <source>
        <dbReference type="PROSITE" id="PS51371"/>
    </source>
</evidence>
<keyword evidence="8" id="KW-0413">Isomerase</keyword>
<evidence type="ECO:0000256" key="5">
    <source>
        <dbReference type="PROSITE-ProRule" id="PRU00703"/>
    </source>
</evidence>
<dbReference type="Gene3D" id="3.10.580.10">
    <property type="entry name" value="CBS-domain"/>
    <property type="match status" value="1"/>
</dbReference>
<evidence type="ECO:0000313" key="8">
    <source>
        <dbReference type="EMBL" id="MBI1619710.1"/>
    </source>
</evidence>
<dbReference type="EMBL" id="JADGMQ010000002">
    <property type="protein sequence ID" value="MBI1619710.1"/>
    <property type="molecule type" value="Genomic_DNA"/>
</dbReference>
<organism evidence="8 9">
    <name type="scientific">Aquamicrobium zhengzhouense</name>
    <dbReference type="NCBI Taxonomy" id="2781738"/>
    <lineage>
        <taxon>Bacteria</taxon>
        <taxon>Pseudomonadati</taxon>
        <taxon>Pseudomonadota</taxon>
        <taxon>Alphaproteobacteria</taxon>
        <taxon>Hyphomicrobiales</taxon>
        <taxon>Phyllobacteriaceae</taxon>
        <taxon>Aquamicrobium</taxon>
    </lineage>
</organism>
<evidence type="ECO:0000313" key="9">
    <source>
        <dbReference type="Proteomes" id="UP000601789"/>
    </source>
</evidence>
<dbReference type="Pfam" id="PF00571">
    <property type="entry name" value="CBS"/>
    <property type="match status" value="2"/>
</dbReference>
<dbReference type="InterPro" id="IPR050986">
    <property type="entry name" value="GutQ/KpsF_isomerases"/>
</dbReference>
<evidence type="ECO:0000256" key="4">
    <source>
        <dbReference type="PIRNR" id="PIRNR004692"/>
    </source>
</evidence>
<protein>
    <submittedName>
        <fullName evidence="8">KpsF/GutQ family sugar-phosphate isomerase</fullName>
    </submittedName>
</protein>
<dbReference type="InterPro" id="IPR000644">
    <property type="entry name" value="CBS_dom"/>
</dbReference>
<feature type="domain" description="SIS" evidence="7">
    <location>
        <begin position="48"/>
        <end position="191"/>
    </location>
</feature>
<evidence type="ECO:0000256" key="3">
    <source>
        <dbReference type="ARBA" id="ARBA00023122"/>
    </source>
</evidence>
<keyword evidence="9" id="KW-1185">Reference proteome</keyword>
<gene>
    <name evidence="8" type="ORF">IOD40_03405</name>
</gene>
<evidence type="ECO:0000256" key="2">
    <source>
        <dbReference type="ARBA" id="ARBA00022737"/>
    </source>
</evidence>
<dbReference type="InterPro" id="IPR004800">
    <property type="entry name" value="KdsD/KpsF-type"/>
</dbReference>
<comment type="similarity">
    <text evidence="1 4">Belongs to the SIS family. GutQ/KpsF subfamily.</text>
</comment>
<dbReference type="SUPFAM" id="SSF53697">
    <property type="entry name" value="SIS domain"/>
    <property type="match status" value="1"/>
</dbReference>
<dbReference type="Pfam" id="PF01380">
    <property type="entry name" value="SIS"/>
    <property type="match status" value="1"/>
</dbReference>
<dbReference type="InterPro" id="IPR046342">
    <property type="entry name" value="CBS_dom_sf"/>
</dbReference>
<dbReference type="PROSITE" id="PS51464">
    <property type="entry name" value="SIS"/>
    <property type="match status" value="1"/>
</dbReference>
<sequence>MQRKPLTAPIDRQAAAASAIRTINTERAGLTALAEALGNGLAAPFADAVEIITKITGRLIVTGVGKSGHIGSKIAATMASTGTPAFFVHPAEANHGDLGMISLDDAILAISWSGETAELKGIVAYARRFNIPLIAITSGVDSTLGRESTVLLALPKTAEACPHGLAPTTSTVMQLVLGDALAVALLEARGFTPDQFRTFHPGGKLGASLVKVVEIMHVADKLPLVKTGTMMTEAVAEISNKGFGCVGVVADDQRLIGIITDGDLRRHLGPDLLTQTVDTIMTSSPKRVTPDTLAGKALQLVNASSITSVFVVEDDKPVGLVHLHDLLRIGAA</sequence>
<accession>A0ABS0S8T8</accession>
<dbReference type="GO" id="GO:0016853">
    <property type="term" value="F:isomerase activity"/>
    <property type="evidence" value="ECO:0007669"/>
    <property type="project" value="UniProtKB-KW"/>
</dbReference>
<proteinExistence type="inferred from homology"/>
<reference evidence="8 9" key="1">
    <citation type="submission" date="2020-10" db="EMBL/GenBank/DDBJ databases">
        <title>Aquamicrobium zhengzhouensis sp. nov., a exopolysaccharide producing bacterium isolated from farmland soil.</title>
        <authorList>
            <person name="Wang X."/>
        </authorList>
    </citation>
    <scope>NUCLEOTIDE SEQUENCE [LARGE SCALE GENOMIC DNA]</scope>
    <source>
        <strain evidence="9">cd-1</strain>
    </source>
</reference>
<dbReference type="RefSeq" id="WP_198474367.1">
    <property type="nucleotide sequence ID" value="NZ_JADGMQ010000002.1"/>
</dbReference>
<dbReference type="PIRSF" id="PIRSF004692">
    <property type="entry name" value="KdsD_KpsF"/>
    <property type="match status" value="1"/>
</dbReference>
<dbReference type="InterPro" id="IPR001347">
    <property type="entry name" value="SIS_dom"/>
</dbReference>
<dbReference type="InterPro" id="IPR035474">
    <property type="entry name" value="SIS_Kpsf"/>
</dbReference>
<name>A0ABS0S8T8_9HYPH</name>
<dbReference type="NCBIfam" id="TIGR00393">
    <property type="entry name" value="kpsF"/>
    <property type="match status" value="1"/>
</dbReference>
<comment type="caution">
    <text evidence="8">The sequence shown here is derived from an EMBL/GenBank/DDBJ whole genome shotgun (WGS) entry which is preliminary data.</text>
</comment>
<dbReference type="PANTHER" id="PTHR42745">
    <property type="match status" value="1"/>
</dbReference>
<feature type="domain" description="CBS" evidence="6">
    <location>
        <begin position="281"/>
        <end position="332"/>
    </location>
</feature>
<dbReference type="Proteomes" id="UP000601789">
    <property type="component" value="Unassembled WGS sequence"/>
</dbReference>
<dbReference type="CDD" id="cd04604">
    <property type="entry name" value="CBS_pair_SIS_assoc"/>
    <property type="match status" value="1"/>
</dbReference>
<dbReference type="SMART" id="SM00116">
    <property type="entry name" value="CBS"/>
    <property type="match status" value="2"/>
</dbReference>
<evidence type="ECO:0000259" key="7">
    <source>
        <dbReference type="PROSITE" id="PS51464"/>
    </source>
</evidence>
<evidence type="ECO:0000256" key="1">
    <source>
        <dbReference type="ARBA" id="ARBA00008165"/>
    </source>
</evidence>
<feature type="domain" description="CBS" evidence="6">
    <location>
        <begin position="216"/>
        <end position="279"/>
    </location>
</feature>
<dbReference type="CDD" id="cd05014">
    <property type="entry name" value="SIS_Kpsf"/>
    <property type="match status" value="1"/>
</dbReference>
<dbReference type="InterPro" id="IPR046348">
    <property type="entry name" value="SIS_dom_sf"/>
</dbReference>
<dbReference type="Gene3D" id="3.40.50.10490">
    <property type="entry name" value="Glucose-6-phosphate isomerase like protein, domain 1"/>
    <property type="match status" value="1"/>
</dbReference>